<evidence type="ECO:0000313" key="8">
    <source>
        <dbReference type="EMBL" id="KAF7809978.1"/>
    </source>
</evidence>
<evidence type="ECO:0000313" key="9">
    <source>
        <dbReference type="Proteomes" id="UP000634136"/>
    </source>
</evidence>
<dbReference type="InterPro" id="IPR036638">
    <property type="entry name" value="HLH_DNA-bd_sf"/>
</dbReference>
<accession>A0A834ST64</accession>
<dbReference type="Pfam" id="PF00010">
    <property type="entry name" value="HLH"/>
    <property type="match status" value="1"/>
</dbReference>
<dbReference type="Proteomes" id="UP000634136">
    <property type="component" value="Unassembled WGS sequence"/>
</dbReference>
<dbReference type="PANTHER" id="PTHR45959:SF73">
    <property type="entry name" value="TRANSCRIPTION FACTOR BHLH25"/>
    <property type="match status" value="1"/>
</dbReference>
<dbReference type="PANTHER" id="PTHR45959">
    <property type="entry name" value="BHLH TRANSCRIPTION FACTOR"/>
    <property type="match status" value="1"/>
</dbReference>
<dbReference type="PROSITE" id="PS50888">
    <property type="entry name" value="BHLH"/>
    <property type="match status" value="1"/>
</dbReference>
<keyword evidence="4" id="KW-0539">Nucleus</keyword>
<feature type="domain" description="BHLH" evidence="7">
    <location>
        <begin position="140"/>
        <end position="189"/>
    </location>
</feature>
<dbReference type="OrthoDB" id="690068at2759"/>
<dbReference type="InterPro" id="IPR052610">
    <property type="entry name" value="bHLH_transcription_regulator"/>
</dbReference>
<evidence type="ECO:0000256" key="3">
    <source>
        <dbReference type="ARBA" id="ARBA00023163"/>
    </source>
</evidence>
<dbReference type="SUPFAM" id="SSF47459">
    <property type="entry name" value="HLH, helix-loop-helix DNA-binding domain"/>
    <property type="match status" value="1"/>
</dbReference>
<feature type="region of interest" description="Disordered" evidence="6">
    <location>
        <begin position="46"/>
        <end position="69"/>
    </location>
</feature>
<comment type="subcellular location">
    <subcellularLocation>
        <location evidence="1">Nucleus</location>
    </subcellularLocation>
</comment>
<dbReference type="GO" id="GO:0046983">
    <property type="term" value="F:protein dimerization activity"/>
    <property type="evidence" value="ECO:0007669"/>
    <property type="project" value="InterPro"/>
</dbReference>
<evidence type="ECO:0000256" key="4">
    <source>
        <dbReference type="ARBA" id="ARBA00023242"/>
    </source>
</evidence>
<name>A0A834ST64_9FABA</name>
<dbReference type="InterPro" id="IPR011598">
    <property type="entry name" value="bHLH_dom"/>
</dbReference>
<evidence type="ECO:0000256" key="1">
    <source>
        <dbReference type="ARBA" id="ARBA00004123"/>
    </source>
</evidence>
<dbReference type="Gene3D" id="4.10.280.10">
    <property type="entry name" value="Helix-loop-helix DNA-binding domain"/>
    <property type="match status" value="1"/>
</dbReference>
<organism evidence="8 9">
    <name type="scientific">Senna tora</name>
    <dbReference type="NCBI Taxonomy" id="362788"/>
    <lineage>
        <taxon>Eukaryota</taxon>
        <taxon>Viridiplantae</taxon>
        <taxon>Streptophyta</taxon>
        <taxon>Embryophyta</taxon>
        <taxon>Tracheophyta</taxon>
        <taxon>Spermatophyta</taxon>
        <taxon>Magnoliopsida</taxon>
        <taxon>eudicotyledons</taxon>
        <taxon>Gunneridae</taxon>
        <taxon>Pentapetalae</taxon>
        <taxon>rosids</taxon>
        <taxon>fabids</taxon>
        <taxon>Fabales</taxon>
        <taxon>Fabaceae</taxon>
        <taxon>Caesalpinioideae</taxon>
        <taxon>Cassia clade</taxon>
        <taxon>Senna</taxon>
    </lineage>
</organism>
<dbReference type="GO" id="GO:0080090">
    <property type="term" value="P:regulation of primary metabolic process"/>
    <property type="evidence" value="ECO:0007669"/>
    <property type="project" value="UniProtKB-ARBA"/>
</dbReference>
<dbReference type="EMBL" id="JAAIUW010000011">
    <property type="protein sequence ID" value="KAF7809978.1"/>
    <property type="molecule type" value="Genomic_DNA"/>
</dbReference>
<evidence type="ECO:0000259" key="7">
    <source>
        <dbReference type="PROSITE" id="PS50888"/>
    </source>
</evidence>
<dbReference type="GO" id="GO:0005634">
    <property type="term" value="C:nucleus"/>
    <property type="evidence" value="ECO:0007669"/>
    <property type="project" value="UniProtKB-SubCell"/>
</dbReference>
<comment type="caution">
    <text evidence="8">The sequence shown here is derived from an EMBL/GenBank/DDBJ whole genome shotgun (WGS) entry which is preliminary data.</text>
</comment>
<keyword evidence="3" id="KW-0804">Transcription</keyword>
<evidence type="ECO:0000256" key="5">
    <source>
        <dbReference type="SAM" id="Coils"/>
    </source>
</evidence>
<dbReference type="InterPro" id="IPR054502">
    <property type="entry name" value="bHLH-TF_ACT-like_plant"/>
</dbReference>
<dbReference type="SMART" id="SM00353">
    <property type="entry name" value="HLH"/>
    <property type="match status" value="1"/>
</dbReference>
<evidence type="ECO:0000256" key="2">
    <source>
        <dbReference type="ARBA" id="ARBA00023015"/>
    </source>
</evidence>
<dbReference type="Pfam" id="PF22754">
    <property type="entry name" value="bHLH-TF_ACT-like_plant"/>
    <property type="match status" value="1"/>
</dbReference>
<keyword evidence="2" id="KW-0805">Transcription regulation</keyword>
<keyword evidence="9" id="KW-1185">Reference proteome</keyword>
<feature type="coiled-coil region" evidence="5">
    <location>
        <begin position="179"/>
        <end position="206"/>
    </location>
</feature>
<evidence type="ECO:0000256" key="6">
    <source>
        <dbReference type="SAM" id="MobiDB-lite"/>
    </source>
</evidence>
<gene>
    <name evidence="8" type="ORF">G2W53_036721</name>
</gene>
<protein>
    <submittedName>
        <fullName evidence="8">Transcription factor bHLH18-like</fullName>
    </submittedName>
</protein>
<proteinExistence type="predicted"/>
<keyword evidence="5" id="KW-0175">Coiled coil</keyword>
<dbReference type="CDD" id="cd11452">
    <property type="entry name" value="bHLH_AtNAI1_like"/>
    <property type="match status" value="1"/>
</dbReference>
<reference evidence="8" key="1">
    <citation type="submission" date="2020-09" db="EMBL/GenBank/DDBJ databases">
        <title>Genome-Enabled Discovery of Anthraquinone Biosynthesis in Senna tora.</title>
        <authorList>
            <person name="Kang S.-H."/>
            <person name="Pandey R.P."/>
            <person name="Lee C.-M."/>
            <person name="Sim J.-S."/>
            <person name="Jeong J.-T."/>
            <person name="Choi B.-S."/>
            <person name="Jung M."/>
            <person name="Ginzburg D."/>
            <person name="Zhao K."/>
            <person name="Won S.Y."/>
            <person name="Oh T.-J."/>
            <person name="Yu Y."/>
            <person name="Kim N.-H."/>
            <person name="Lee O.R."/>
            <person name="Lee T.-H."/>
            <person name="Bashyal P."/>
            <person name="Kim T.-S."/>
            <person name="Lee W.-H."/>
            <person name="Kawkins C."/>
            <person name="Kim C.-K."/>
            <person name="Kim J.S."/>
            <person name="Ahn B.O."/>
            <person name="Rhee S.Y."/>
            <person name="Sohng J.K."/>
        </authorList>
    </citation>
    <scope>NUCLEOTIDE SEQUENCE</scope>
    <source>
        <tissue evidence="8">Leaf</tissue>
    </source>
</reference>
<sequence>MAISSSTSYLPEFGILEDPTLFEQYSMDYDFQSLVSESGDSYNSCYNNNEVIPERPPRPNKQLKTKPCASNSNLSSFHLISFGEYNSKSNTTTSSTSFASSNNIVKLQEKHNQNLLDFGSAYHTNNNTNYMAATMTRNALQAQDHVMAERKRREKLNQRFITLSSIIPGLKKMDKASVLEDAIKYVKQLQEKEKVLEEQVGMKTAESAVLLRRSHVVLDDDDDDENYCEGGFFNHSLPEIEVRVMGKEVLIRIHCDKHIGCEAAILKELENLHLNVHTTSIIPFGKTTLSITIVAQMEKQQYCMTAKDFVRSLRNTLGQLVR</sequence>
<dbReference type="AlphaFoldDB" id="A0A834ST64"/>